<dbReference type="VEuPathDB" id="VectorBase:ACUA006691"/>
<sequence>MAERNDSFSGTSGDHRHYRLLHQYLSVMIVIIGPLKCCTLFQWGEFTQTILDCWTGQAKQDPSHLAIPDHPGVRGCGHFPSILASYQLGATIMALFCFAFMIYDQCFFGGVVPSPKKRYR</sequence>
<dbReference type="AlphaFoldDB" id="A0A182M0U1"/>
<keyword evidence="1" id="KW-0472">Membrane</keyword>
<keyword evidence="1" id="KW-0812">Transmembrane</keyword>
<reference evidence="2" key="2">
    <citation type="submission" date="2020-05" db="UniProtKB">
        <authorList>
            <consortium name="EnsemblMetazoa"/>
        </authorList>
    </citation>
    <scope>IDENTIFICATION</scope>
    <source>
        <strain evidence="2">A-37</strain>
    </source>
</reference>
<keyword evidence="1" id="KW-1133">Transmembrane helix</keyword>
<dbReference type="Proteomes" id="UP000075883">
    <property type="component" value="Unassembled WGS sequence"/>
</dbReference>
<dbReference type="EnsemblMetazoa" id="ACUA006691-RA">
    <property type="protein sequence ID" value="ACUA006691-PA"/>
    <property type="gene ID" value="ACUA006691"/>
</dbReference>
<evidence type="ECO:0000313" key="2">
    <source>
        <dbReference type="EnsemblMetazoa" id="ACUA006691-PA"/>
    </source>
</evidence>
<accession>A0A182M0U1</accession>
<feature type="transmembrane region" description="Helical" evidence="1">
    <location>
        <begin position="88"/>
        <end position="112"/>
    </location>
</feature>
<protein>
    <submittedName>
        <fullName evidence="2">Uncharacterized protein</fullName>
    </submittedName>
</protein>
<reference evidence="3" key="1">
    <citation type="submission" date="2013-09" db="EMBL/GenBank/DDBJ databases">
        <title>The Genome Sequence of Anopheles culicifacies species A.</title>
        <authorList>
            <consortium name="The Broad Institute Genomics Platform"/>
            <person name="Neafsey D.E."/>
            <person name="Besansky N."/>
            <person name="Howell P."/>
            <person name="Walton C."/>
            <person name="Young S.K."/>
            <person name="Zeng Q."/>
            <person name="Gargeya S."/>
            <person name="Fitzgerald M."/>
            <person name="Haas B."/>
            <person name="Abouelleil A."/>
            <person name="Allen A.W."/>
            <person name="Alvarado L."/>
            <person name="Arachchi H.M."/>
            <person name="Berlin A.M."/>
            <person name="Chapman S.B."/>
            <person name="Gainer-Dewar J."/>
            <person name="Goldberg J."/>
            <person name="Griggs A."/>
            <person name="Gujja S."/>
            <person name="Hansen M."/>
            <person name="Howarth C."/>
            <person name="Imamovic A."/>
            <person name="Ireland A."/>
            <person name="Larimer J."/>
            <person name="McCowan C."/>
            <person name="Murphy C."/>
            <person name="Pearson M."/>
            <person name="Poon T.W."/>
            <person name="Priest M."/>
            <person name="Roberts A."/>
            <person name="Saif S."/>
            <person name="Shea T."/>
            <person name="Sisk P."/>
            <person name="Sykes S."/>
            <person name="Wortman J."/>
            <person name="Nusbaum C."/>
            <person name="Birren B."/>
        </authorList>
    </citation>
    <scope>NUCLEOTIDE SEQUENCE [LARGE SCALE GENOMIC DNA]</scope>
    <source>
        <strain evidence="3">A-37</strain>
    </source>
</reference>
<keyword evidence="3" id="KW-1185">Reference proteome</keyword>
<proteinExistence type="predicted"/>
<organism evidence="2 3">
    <name type="scientific">Anopheles culicifacies</name>
    <dbReference type="NCBI Taxonomy" id="139723"/>
    <lineage>
        <taxon>Eukaryota</taxon>
        <taxon>Metazoa</taxon>
        <taxon>Ecdysozoa</taxon>
        <taxon>Arthropoda</taxon>
        <taxon>Hexapoda</taxon>
        <taxon>Insecta</taxon>
        <taxon>Pterygota</taxon>
        <taxon>Neoptera</taxon>
        <taxon>Endopterygota</taxon>
        <taxon>Diptera</taxon>
        <taxon>Nematocera</taxon>
        <taxon>Culicoidea</taxon>
        <taxon>Culicidae</taxon>
        <taxon>Anophelinae</taxon>
        <taxon>Anopheles</taxon>
        <taxon>culicifacies species complex</taxon>
    </lineage>
</organism>
<evidence type="ECO:0000256" key="1">
    <source>
        <dbReference type="SAM" id="Phobius"/>
    </source>
</evidence>
<feature type="transmembrane region" description="Helical" evidence="1">
    <location>
        <begin position="21"/>
        <end position="43"/>
    </location>
</feature>
<name>A0A182M0U1_9DIPT</name>
<dbReference type="EMBL" id="AXCM01014282">
    <property type="status" value="NOT_ANNOTATED_CDS"/>
    <property type="molecule type" value="Genomic_DNA"/>
</dbReference>
<evidence type="ECO:0000313" key="3">
    <source>
        <dbReference type="Proteomes" id="UP000075883"/>
    </source>
</evidence>
<dbReference type="EMBL" id="AXCM01014283">
    <property type="status" value="NOT_ANNOTATED_CDS"/>
    <property type="molecule type" value="Genomic_DNA"/>
</dbReference>